<accession>A0A6A6BSI6</accession>
<dbReference type="OrthoDB" id="5397827at2759"/>
<proteinExistence type="predicted"/>
<evidence type="ECO:0000313" key="4">
    <source>
        <dbReference type="Proteomes" id="UP000799438"/>
    </source>
</evidence>
<protein>
    <submittedName>
        <fullName evidence="3">Uncharacterized protein</fullName>
    </submittedName>
</protein>
<dbReference type="GeneID" id="54295435"/>
<dbReference type="EMBL" id="ML995477">
    <property type="protein sequence ID" value="KAF2145787.1"/>
    <property type="molecule type" value="Genomic_DNA"/>
</dbReference>
<organism evidence="3 4">
    <name type="scientific">Aplosporella prunicola CBS 121167</name>
    <dbReference type="NCBI Taxonomy" id="1176127"/>
    <lineage>
        <taxon>Eukaryota</taxon>
        <taxon>Fungi</taxon>
        <taxon>Dikarya</taxon>
        <taxon>Ascomycota</taxon>
        <taxon>Pezizomycotina</taxon>
        <taxon>Dothideomycetes</taxon>
        <taxon>Dothideomycetes incertae sedis</taxon>
        <taxon>Botryosphaeriales</taxon>
        <taxon>Aplosporellaceae</taxon>
        <taxon>Aplosporella</taxon>
    </lineage>
</organism>
<evidence type="ECO:0000256" key="1">
    <source>
        <dbReference type="SAM" id="MobiDB-lite"/>
    </source>
</evidence>
<keyword evidence="4" id="KW-1185">Reference proteome</keyword>
<evidence type="ECO:0000256" key="2">
    <source>
        <dbReference type="SAM" id="Phobius"/>
    </source>
</evidence>
<keyword evidence="2" id="KW-0812">Transmembrane</keyword>
<name>A0A6A6BSI6_9PEZI</name>
<feature type="transmembrane region" description="Helical" evidence="2">
    <location>
        <begin position="129"/>
        <end position="151"/>
    </location>
</feature>
<keyword evidence="2" id="KW-1133">Transmembrane helix</keyword>
<feature type="compositionally biased region" description="Low complexity" evidence="1">
    <location>
        <begin position="239"/>
        <end position="253"/>
    </location>
</feature>
<evidence type="ECO:0000313" key="3">
    <source>
        <dbReference type="EMBL" id="KAF2145787.1"/>
    </source>
</evidence>
<keyword evidence="2" id="KW-0472">Membrane</keyword>
<feature type="region of interest" description="Disordered" evidence="1">
    <location>
        <begin position="28"/>
        <end position="92"/>
    </location>
</feature>
<dbReference type="RefSeq" id="XP_033401499.1">
    <property type="nucleotide sequence ID" value="XM_033537939.1"/>
</dbReference>
<reference evidence="3" key="1">
    <citation type="journal article" date="2020" name="Stud. Mycol.">
        <title>101 Dothideomycetes genomes: a test case for predicting lifestyles and emergence of pathogens.</title>
        <authorList>
            <person name="Haridas S."/>
            <person name="Albert R."/>
            <person name="Binder M."/>
            <person name="Bloem J."/>
            <person name="Labutti K."/>
            <person name="Salamov A."/>
            <person name="Andreopoulos B."/>
            <person name="Baker S."/>
            <person name="Barry K."/>
            <person name="Bills G."/>
            <person name="Bluhm B."/>
            <person name="Cannon C."/>
            <person name="Castanera R."/>
            <person name="Culley D."/>
            <person name="Daum C."/>
            <person name="Ezra D."/>
            <person name="Gonzalez J."/>
            <person name="Henrissat B."/>
            <person name="Kuo A."/>
            <person name="Liang C."/>
            <person name="Lipzen A."/>
            <person name="Lutzoni F."/>
            <person name="Magnuson J."/>
            <person name="Mondo S."/>
            <person name="Nolan M."/>
            <person name="Ohm R."/>
            <person name="Pangilinan J."/>
            <person name="Park H.-J."/>
            <person name="Ramirez L."/>
            <person name="Alfaro M."/>
            <person name="Sun H."/>
            <person name="Tritt A."/>
            <person name="Yoshinaga Y."/>
            <person name="Zwiers L.-H."/>
            <person name="Turgeon B."/>
            <person name="Goodwin S."/>
            <person name="Spatafora J."/>
            <person name="Crous P."/>
            <person name="Grigoriev I."/>
        </authorList>
    </citation>
    <scope>NUCLEOTIDE SEQUENCE</scope>
    <source>
        <strain evidence="3">CBS 121167</strain>
    </source>
</reference>
<dbReference type="AlphaFoldDB" id="A0A6A6BSI6"/>
<sequence>MASPAASMPRLLSQRLLSSTSSNALLFRRGLPTTTTTTTSAQPALRRPASTKAKDGTTPSSKQQPIVLEKPDKFRPPSHPARLPRKTPRYQYGPQLTDAQRMAQRTKKYPHMMPPEGTFMHWFLTNRMLHAYISLFVLLTLAFSTFTLNFVHTTPYAALLPSRSDFLAHPLRSLRQALAVYKMHAEHVSAETAERRKRKVDDIDKRNEFKRAHGIDVEEGGKGLLGGLLGGEAKEAQAEEASPVAPAVPAPAVEGEEKTAYTDFEGRKRPVRKWLGIW</sequence>
<dbReference type="Proteomes" id="UP000799438">
    <property type="component" value="Unassembled WGS sequence"/>
</dbReference>
<feature type="region of interest" description="Disordered" evidence="1">
    <location>
        <begin position="234"/>
        <end position="261"/>
    </location>
</feature>
<gene>
    <name evidence="3" type="ORF">K452DRAFT_244126</name>
</gene>